<dbReference type="PANTHER" id="PTHR33307">
    <property type="entry name" value="ALPHA-RHAMNOSIDASE (EUROFUNG)"/>
    <property type="match status" value="1"/>
</dbReference>
<dbReference type="SUPFAM" id="SSF48208">
    <property type="entry name" value="Six-hairpin glycosidases"/>
    <property type="match status" value="1"/>
</dbReference>
<sequence length="879" mass="96727">MSIAISQLSLEHHRDALGIGEASPRISWRFDGNVSDWEQSAFDVEVARSVQGNRQSRVYSFNSSQSLFVNWPAEPLSSAEQALIRTRAHGGEGQPSTPWSDWVAVETGLLSRQDWRGALPIVADRPLDTGRVKQPVYFRKDFSVDDKIKSARLYITGLGIYEAEINGKRVGDHVLAPGWQSYGFRHVYDTYDVTDMIQDGDNAIGAVVGEGWFSGPLGGMGADFSWVITNNNWGDSIGLYALLVVTKEDNSTMVVPTDGTWTANTGPILSSGIYAGEAYDSRLEEAIQGWSSPSFNQSTWLATKQVDAISDQLASPDGPPMRKLEERKPQSVFRSPSGKTLVDFGQNLVGWLRVDDVEGPSGTKITFKHAEVLDKDELGTRPLRLANATDTLILHGKGPQSWEPRFTYHGFRYVQVDGWPEGAPPLAESLTAVVVHSDMERTGWFECSHALLSKFHENVLWSMKGNFLSLPTDCPQRDERLGWSGDAHAFGPTANYLYNTAGFFRGWHRDIDSEMQVGGSMVVPAYIPNVPARQPPALPALAVWGDVSVGNPWNLYRFFGDGGMLEEQFAQASNWVGKGIYRNDVGLWDRRSFQFADWLDPKSPPENPGAATTAPLLVADAYLVRMTELLANMSTLLGKSAQADEYRRQHTTLVGEFRKAWMTTGDGRRMANETQTAYALALEFGLYADEAERASAGATLRSIVADNDYLVGTGFAGTPALGPALRAIGATEDFYRMLLQTRTPSWLYQVAMNGTTTWERWDSMMADGTINPGEMTSFNHYAFGSVADWIHQTVGGLQPAEPGWKKVKVAPVPGGGITSADAIYVSGYGQVRCKWSIRGGQFMLEVWVPPNSRAEITLPRSGRSTEVGSGYHVLSEDGH</sequence>
<dbReference type="InterPro" id="IPR013737">
    <property type="entry name" value="Bac_rhamnosid_N"/>
</dbReference>
<comment type="catalytic activity">
    <reaction evidence="1">
        <text>Hydrolysis of terminal non-reducing alpha-L-rhamnose residues in alpha-L-rhamnosides.</text>
        <dbReference type="EC" id="3.2.1.40"/>
    </reaction>
</comment>
<protein>
    <recommendedName>
        <fullName evidence="2">alpha-L-rhamnosidase</fullName>
        <ecNumber evidence="2">3.2.1.40</ecNumber>
    </recommendedName>
</protein>
<dbReference type="InterPro" id="IPR035396">
    <property type="entry name" value="Bac_rhamnosid6H"/>
</dbReference>
<dbReference type="GO" id="GO:0030596">
    <property type="term" value="F:alpha-L-rhamnosidase activity"/>
    <property type="evidence" value="ECO:0007669"/>
    <property type="project" value="UniProtKB-EC"/>
</dbReference>
<evidence type="ECO:0000259" key="6">
    <source>
        <dbReference type="Pfam" id="PF17389"/>
    </source>
</evidence>
<reference evidence="8 9" key="1">
    <citation type="journal article" date="2019" name="Mol. Biol. Evol.">
        <title>Blast fungal genomes show frequent chromosomal changes, gene gains and losses, and effector gene turnover.</title>
        <authorList>
            <person name="Gomez Luciano L.B."/>
            <person name="Jason Tsai I."/>
            <person name="Chuma I."/>
            <person name="Tosa Y."/>
            <person name="Chen Y.H."/>
            <person name="Li J.Y."/>
            <person name="Li M.Y."/>
            <person name="Jade Lu M.Y."/>
            <person name="Nakayashiki H."/>
            <person name="Li W.H."/>
        </authorList>
    </citation>
    <scope>NUCLEOTIDE SEQUENCE [LARGE SCALE GENOMIC DNA]</scope>
    <source>
        <strain evidence="8">MZ5-1-6</strain>
    </source>
</reference>
<dbReference type="Pfam" id="PF17389">
    <property type="entry name" value="Bac_rhamnosid6H"/>
    <property type="match status" value="1"/>
</dbReference>
<feature type="domain" description="Alpha-L-rhamnosidase C-terminal" evidence="7">
    <location>
        <begin position="796"/>
        <end position="870"/>
    </location>
</feature>
<dbReference type="InterPro" id="IPR016007">
    <property type="entry name" value="Alpha_rhamnosid"/>
</dbReference>
<dbReference type="InterPro" id="IPR012341">
    <property type="entry name" value="6hp_glycosidase-like_sf"/>
</dbReference>
<keyword evidence="3" id="KW-0378">Hydrolase</keyword>
<dbReference type="InterPro" id="IPR035398">
    <property type="entry name" value="Bac_rhamnosid_C"/>
</dbReference>
<evidence type="ECO:0000313" key="8">
    <source>
        <dbReference type="EMBL" id="QBZ53531.1"/>
    </source>
</evidence>
<dbReference type="Gene3D" id="2.60.40.10">
    <property type="entry name" value="Immunoglobulins"/>
    <property type="match status" value="1"/>
</dbReference>
<dbReference type="InterPro" id="IPR008902">
    <property type="entry name" value="Rhamnosid_concanavalin"/>
</dbReference>
<evidence type="ECO:0000256" key="1">
    <source>
        <dbReference type="ARBA" id="ARBA00001445"/>
    </source>
</evidence>
<dbReference type="Pfam" id="PF25788">
    <property type="entry name" value="Ig_Rha78A_N"/>
    <property type="match status" value="1"/>
</dbReference>
<name>A0A4P7MWD8_PYROR</name>
<dbReference type="PIRSF" id="PIRSF010631">
    <property type="entry name" value="A-rhamnsds"/>
    <property type="match status" value="1"/>
</dbReference>
<dbReference type="PANTHER" id="PTHR33307:SF6">
    <property type="entry name" value="ALPHA-RHAMNOSIDASE (EUROFUNG)-RELATED"/>
    <property type="match status" value="1"/>
</dbReference>
<dbReference type="AlphaFoldDB" id="A0A4P7MWD8"/>
<dbReference type="Gene3D" id="1.50.10.10">
    <property type="match status" value="1"/>
</dbReference>
<feature type="domain" description="Alpha-L-rhamnosidase six-hairpin glycosidase" evidence="6">
    <location>
        <begin position="440"/>
        <end position="794"/>
    </location>
</feature>
<organism evidence="8 9">
    <name type="scientific">Pyricularia oryzae</name>
    <name type="common">Rice blast fungus</name>
    <name type="synonym">Magnaporthe oryzae</name>
    <dbReference type="NCBI Taxonomy" id="318829"/>
    <lineage>
        <taxon>Eukaryota</taxon>
        <taxon>Fungi</taxon>
        <taxon>Dikarya</taxon>
        <taxon>Ascomycota</taxon>
        <taxon>Pezizomycotina</taxon>
        <taxon>Sordariomycetes</taxon>
        <taxon>Sordariomycetidae</taxon>
        <taxon>Magnaporthales</taxon>
        <taxon>Pyriculariaceae</taxon>
        <taxon>Pyricularia</taxon>
    </lineage>
</organism>
<evidence type="ECO:0000259" key="7">
    <source>
        <dbReference type="Pfam" id="PF17390"/>
    </source>
</evidence>
<dbReference type="GO" id="GO:0005975">
    <property type="term" value="P:carbohydrate metabolic process"/>
    <property type="evidence" value="ECO:0007669"/>
    <property type="project" value="InterPro"/>
</dbReference>
<feature type="domain" description="Alpha-L-rhamnosidase concanavalin-like" evidence="4">
    <location>
        <begin position="335"/>
        <end position="436"/>
    </location>
</feature>
<dbReference type="Gene3D" id="2.60.420.10">
    <property type="entry name" value="Maltose phosphorylase, domain 3"/>
    <property type="match status" value="1"/>
</dbReference>
<evidence type="ECO:0000256" key="2">
    <source>
        <dbReference type="ARBA" id="ARBA00012652"/>
    </source>
</evidence>
<dbReference type="Pfam" id="PF05592">
    <property type="entry name" value="Bac_rhamnosid"/>
    <property type="match status" value="1"/>
</dbReference>
<dbReference type="Pfam" id="PF08531">
    <property type="entry name" value="Bac_rhamnosid_N"/>
    <property type="match status" value="1"/>
</dbReference>
<dbReference type="Proteomes" id="UP000294847">
    <property type="component" value="Chromosome 1"/>
</dbReference>
<dbReference type="Gene3D" id="2.60.120.260">
    <property type="entry name" value="Galactose-binding domain-like"/>
    <property type="match status" value="2"/>
</dbReference>
<dbReference type="EMBL" id="CP034204">
    <property type="protein sequence ID" value="QBZ53531.1"/>
    <property type="molecule type" value="Genomic_DNA"/>
</dbReference>
<feature type="domain" description="Bacterial alpha-L-rhamnosidase N-terminal" evidence="5">
    <location>
        <begin position="147"/>
        <end position="324"/>
    </location>
</feature>
<evidence type="ECO:0000256" key="3">
    <source>
        <dbReference type="ARBA" id="ARBA00022801"/>
    </source>
</evidence>
<evidence type="ECO:0000313" key="9">
    <source>
        <dbReference type="Proteomes" id="UP000294847"/>
    </source>
</evidence>
<dbReference type="Pfam" id="PF17390">
    <property type="entry name" value="Bac_rhamnosid_C"/>
    <property type="match status" value="1"/>
</dbReference>
<dbReference type="InterPro" id="IPR008928">
    <property type="entry name" value="6-hairpin_glycosidase_sf"/>
</dbReference>
<dbReference type="EC" id="3.2.1.40" evidence="2"/>
<proteinExistence type="predicted"/>
<evidence type="ECO:0000259" key="4">
    <source>
        <dbReference type="Pfam" id="PF05592"/>
    </source>
</evidence>
<gene>
    <name evidence="8" type="ORF">PoMZ_09218</name>
</gene>
<dbReference type="InterPro" id="IPR013783">
    <property type="entry name" value="Ig-like_fold"/>
</dbReference>
<evidence type="ECO:0000259" key="5">
    <source>
        <dbReference type="Pfam" id="PF08531"/>
    </source>
</evidence>
<accession>A0A4P7MWD8</accession>